<evidence type="ECO:0000256" key="2">
    <source>
        <dbReference type="SAM" id="SignalP"/>
    </source>
</evidence>
<dbReference type="Proteomes" id="UP001219567">
    <property type="component" value="Chromosome 2"/>
</dbReference>
<reference evidence="3 4" key="1">
    <citation type="submission" date="2023-03" db="EMBL/GenBank/DDBJ databases">
        <title>Mating type loci evolution in Malassezia.</title>
        <authorList>
            <person name="Coelho M.A."/>
        </authorList>
    </citation>
    <scope>NUCLEOTIDE SEQUENCE [LARGE SCALE GENOMIC DNA]</scope>
    <source>
        <strain evidence="3 4">CBS 9725</strain>
    </source>
</reference>
<protein>
    <recommendedName>
        <fullName evidence="5">RlpA-like protein double-psi beta-barrel domain-containing protein</fullName>
    </recommendedName>
</protein>
<dbReference type="Gene3D" id="2.40.40.10">
    <property type="entry name" value="RlpA-like domain"/>
    <property type="match status" value="1"/>
</dbReference>
<gene>
    <name evidence="3" type="ORF">MYAM1_001994</name>
</gene>
<dbReference type="PANTHER" id="PTHR31836:SF25">
    <property type="entry name" value="RLPA-LIKE PROTEIN DOUBLE-PSI BETA-BARREL DOMAIN-CONTAINING PROTEIN"/>
    <property type="match status" value="1"/>
</dbReference>
<dbReference type="EMBL" id="CP119944">
    <property type="protein sequence ID" value="WFC99250.1"/>
    <property type="molecule type" value="Genomic_DNA"/>
</dbReference>
<evidence type="ECO:0000313" key="4">
    <source>
        <dbReference type="Proteomes" id="UP001219567"/>
    </source>
</evidence>
<dbReference type="SUPFAM" id="SSF50685">
    <property type="entry name" value="Barwin-like endoglucanases"/>
    <property type="match status" value="1"/>
</dbReference>
<organism evidence="3 4">
    <name type="scientific">Malassezia yamatoensis</name>
    <dbReference type="NCBI Taxonomy" id="253288"/>
    <lineage>
        <taxon>Eukaryota</taxon>
        <taxon>Fungi</taxon>
        <taxon>Dikarya</taxon>
        <taxon>Basidiomycota</taxon>
        <taxon>Ustilaginomycotina</taxon>
        <taxon>Malasseziomycetes</taxon>
        <taxon>Malasseziales</taxon>
        <taxon>Malasseziaceae</taxon>
        <taxon>Malassezia</taxon>
    </lineage>
</organism>
<name>A0AAJ6CHE3_9BASI</name>
<keyword evidence="1 2" id="KW-0732">Signal</keyword>
<dbReference type="InterPro" id="IPR051477">
    <property type="entry name" value="Expansin_CellWall"/>
</dbReference>
<proteinExistence type="predicted"/>
<feature type="signal peptide" evidence="2">
    <location>
        <begin position="1"/>
        <end position="19"/>
    </location>
</feature>
<feature type="chain" id="PRO_5042496808" description="RlpA-like protein double-psi beta-barrel domain-containing protein" evidence="2">
    <location>
        <begin position="20"/>
        <end position="137"/>
    </location>
</feature>
<sequence length="137" mass="14392">MKFTGTFVALLAVAGLVSAEAPLRSHELKARFNSENGVEKRSSGKLTWYGGSMLDNPACGGSTPTDSDMIVAVAQDAGYGSCNQKVKLSYGGSSVTARIADYCDGCGYGHFDASKGLFKKFANLDEGVLTGLSFELM</sequence>
<accession>A0AAJ6CHE3</accession>
<evidence type="ECO:0000256" key="1">
    <source>
        <dbReference type="ARBA" id="ARBA00022729"/>
    </source>
</evidence>
<dbReference type="CDD" id="cd22191">
    <property type="entry name" value="DPBB_RlpA_EXP_N-like"/>
    <property type="match status" value="1"/>
</dbReference>
<dbReference type="PANTHER" id="PTHR31836">
    <property type="match status" value="1"/>
</dbReference>
<dbReference type="InterPro" id="IPR036908">
    <property type="entry name" value="RlpA-like_sf"/>
</dbReference>
<dbReference type="AlphaFoldDB" id="A0AAJ6CHE3"/>
<keyword evidence="4" id="KW-1185">Reference proteome</keyword>
<evidence type="ECO:0008006" key="5">
    <source>
        <dbReference type="Google" id="ProtNLM"/>
    </source>
</evidence>
<evidence type="ECO:0000313" key="3">
    <source>
        <dbReference type="EMBL" id="WFC99250.1"/>
    </source>
</evidence>